<gene>
    <name evidence="3" type="ORF">NIES267_30700</name>
</gene>
<name>A0A1Z4LQY3_9CYAN</name>
<keyword evidence="2" id="KW-0808">Transferase</keyword>
<dbReference type="Proteomes" id="UP000218418">
    <property type="component" value="Chromosome"/>
</dbReference>
<evidence type="ECO:0000313" key="3">
    <source>
        <dbReference type="EMBL" id="BAY83581.1"/>
    </source>
</evidence>
<keyword evidence="1" id="KW-0489">Methyltransferase</keyword>
<dbReference type="GO" id="GO:0032259">
    <property type="term" value="P:methylation"/>
    <property type="evidence" value="ECO:0007669"/>
    <property type="project" value="UniProtKB-KW"/>
</dbReference>
<proteinExistence type="predicted"/>
<keyword evidence="4" id="KW-1185">Reference proteome</keyword>
<dbReference type="PANTHER" id="PTHR12049:SF7">
    <property type="entry name" value="PROTEIN ARGININE METHYLTRANSFERASE NDUFAF7, MITOCHONDRIAL"/>
    <property type="match status" value="1"/>
</dbReference>
<evidence type="ECO:0000313" key="4">
    <source>
        <dbReference type="Proteomes" id="UP000218418"/>
    </source>
</evidence>
<sequence>MEYSPELYTEITNRITASPQQRITFAEYMDLALYHPEHGYYSQKANDLGKQGDFFTSVHLGADIGEMLAIQFVEMWEILGRPESFNLIEMGAGQGYLAADILNYIKQEYSEFFKILKYTIIEKSPGLKQLQQQRLKEFDITWCELEQIPNNSITGCFFSNELVDAFPVHQFKIENGELSEIYVTEEDEISTPSSPSPPSNLFKEITDKPSTPELLDYLNSLEININQYPSGYRSEINLAALLWLSVVADRLQRGYVLTIDYGYIKNRYYNPRRERGTLQCYTQHHRHNDPYINIGQQDITAHVDFTALEKNGDRLGLEKIGLTQQGLFLMALGLGERIANLSQSNQPLSTILKRRDSLHQLLDPMGLGGFHVLVQAKGLKDTEKSQQLKGFYQPY</sequence>
<evidence type="ECO:0000256" key="1">
    <source>
        <dbReference type="ARBA" id="ARBA00022603"/>
    </source>
</evidence>
<accession>A0A1Z4LQY3</accession>
<evidence type="ECO:0000256" key="2">
    <source>
        <dbReference type="ARBA" id="ARBA00022679"/>
    </source>
</evidence>
<dbReference type="InterPro" id="IPR029063">
    <property type="entry name" value="SAM-dependent_MTases_sf"/>
</dbReference>
<dbReference type="OrthoDB" id="9794208at2"/>
<organism evidence="3 4">
    <name type="scientific">Calothrix parasitica NIES-267</name>
    <dbReference type="NCBI Taxonomy" id="1973488"/>
    <lineage>
        <taxon>Bacteria</taxon>
        <taxon>Bacillati</taxon>
        <taxon>Cyanobacteriota</taxon>
        <taxon>Cyanophyceae</taxon>
        <taxon>Nostocales</taxon>
        <taxon>Calotrichaceae</taxon>
        <taxon>Calothrix</taxon>
    </lineage>
</organism>
<dbReference type="GO" id="GO:0035243">
    <property type="term" value="F:protein-arginine omega-N symmetric methyltransferase activity"/>
    <property type="evidence" value="ECO:0007669"/>
    <property type="project" value="TreeGrafter"/>
</dbReference>
<reference evidence="3 4" key="1">
    <citation type="submission" date="2017-06" db="EMBL/GenBank/DDBJ databases">
        <title>Genome sequencing of cyanobaciteial culture collection at National Institute for Environmental Studies (NIES).</title>
        <authorList>
            <person name="Hirose Y."/>
            <person name="Shimura Y."/>
            <person name="Fujisawa T."/>
            <person name="Nakamura Y."/>
            <person name="Kawachi M."/>
        </authorList>
    </citation>
    <scope>NUCLEOTIDE SEQUENCE [LARGE SCALE GENOMIC DNA]</scope>
    <source>
        <strain evidence="3 4">NIES-267</strain>
    </source>
</reference>
<dbReference type="SUPFAM" id="SSF53335">
    <property type="entry name" value="S-adenosyl-L-methionine-dependent methyltransferases"/>
    <property type="match status" value="1"/>
</dbReference>
<dbReference type="EMBL" id="AP018227">
    <property type="protein sequence ID" value="BAY83581.1"/>
    <property type="molecule type" value="Genomic_DNA"/>
</dbReference>
<dbReference type="PANTHER" id="PTHR12049">
    <property type="entry name" value="PROTEIN ARGININE METHYLTRANSFERASE NDUFAF7, MITOCHONDRIAL"/>
    <property type="match status" value="1"/>
</dbReference>
<dbReference type="Gene3D" id="3.40.50.12710">
    <property type="match status" value="1"/>
</dbReference>
<dbReference type="Pfam" id="PF02636">
    <property type="entry name" value="Methyltransf_28"/>
    <property type="match status" value="1"/>
</dbReference>
<dbReference type="AlphaFoldDB" id="A0A1Z4LQY3"/>
<protein>
    <submittedName>
        <fullName evidence="3">Uncharacterized protein</fullName>
    </submittedName>
</protein>
<dbReference type="InterPro" id="IPR038375">
    <property type="entry name" value="NDUFAF7_sf"/>
</dbReference>
<dbReference type="InterPro" id="IPR003788">
    <property type="entry name" value="NDUFAF7"/>
</dbReference>